<gene>
    <name evidence="1" type="ORF">EJB05_32313</name>
</gene>
<evidence type="ECO:0000313" key="2">
    <source>
        <dbReference type="Proteomes" id="UP000324897"/>
    </source>
</evidence>
<feature type="non-terminal residue" evidence="1">
    <location>
        <position position="1"/>
    </location>
</feature>
<dbReference type="AlphaFoldDB" id="A0A5J9UG54"/>
<proteinExistence type="predicted"/>
<sequence length="66" mass="7616">DRSLLLNLAVICIYSRPTLEMNIIRAHELTSATGSLDKDFKLITAIMHPDIANWRFYINNLDFQHA</sequence>
<dbReference type="Proteomes" id="UP000324897">
    <property type="component" value="Unassembled WGS sequence"/>
</dbReference>
<protein>
    <submittedName>
        <fullName evidence="1">Uncharacterized protein</fullName>
    </submittedName>
</protein>
<accession>A0A5J9UG54</accession>
<keyword evidence="2" id="KW-1185">Reference proteome</keyword>
<evidence type="ECO:0000313" key="1">
    <source>
        <dbReference type="EMBL" id="TVU22602.1"/>
    </source>
</evidence>
<reference evidence="1 2" key="1">
    <citation type="journal article" date="2019" name="Sci. Rep.">
        <title>A high-quality genome of Eragrostis curvula grass provides insights into Poaceae evolution and supports new strategies to enhance forage quality.</title>
        <authorList>
            <person name="Carballo J."/>
            <person name="Santos B.A.C.M."/>
            <person name="Zappacosta D."/>
            <person name="Garbus I."/>
            <person name="Selva J.P."/>
            <person name="Gallo C.A."/>
            <person name="Diaz A."/>
            <person name="Albertini E."/>
            <person name="Caccamo M."/>
            <person name="Echenique V."/>
        </authorList>
    </citation>
    <scope>NUCLEOTIDE SEQUENCE [LARGE SCALE GENOMIC DNA]</scope>
    <source>
        <strain evidence="2">cv. Victoria</strain>
        <tissue evidence="1">Leaf</tissue>
    </source>
</reference>
<name>A0A5J9UG54_9POAL</name>
<organism evidence="1 2">
    <name type="scientific">Eragrostis curvula</name>
    <name type="common">weeping love grass</name>
    <dbReference type="NCBI Taxonomy" id="38414"/>
    <lineage>
        <taxon>Eukaryota</taxon>
        <taxon>Viridiplantae</taxon>
        <taxon>Streptophyta</taxon>
        <taxon>Embryophyta</taxon>
        <taxon>Tracheophyta</taxon>
        <taxon>Spermatophyta</taxon>
        <taxon>Magnoliopsida</taxon>
        <taxon>Liliopsida</taxon>
        <taxon>Poales</taxon>
        <taxon>Poaceae</taxon>
        <taxon>PACMAD clade</taxon>
        <taxon>Chloridoideae</taxon>
        <taxon>Eragrostideae</taxon>
        <taxon>Eragrostidinae</taxon>
        <taxon>Eragrostis</taxon>
    </lineage>
</organism>
<dbReference type="EMBL" id="RWGY01000026">
    <property type="protein sequence ID" value="TVU22602.1"/>
    <property type="molecule type" value="Genomic_DNA"/>
</dbReference>
<dbReference type="Gramene" id="TVU22602">
    <property type="protein sequence ID" value="TVU22602"/>
    <property type="gene ID" value="EJB05_32313"/>
</dbReference>
<comment type="caution">
    <text evidence="1">The sequence shown here is derived from an EMBL/GenBank/DDBJ whole genome shotgun (WGS) entry which is preliminary data.</text>
</comment>